<evidence type="ECO:0000256" key="1">
    <source>
        <dbReference type="RuleBase" id="RU003860"/>
    </source>
</evidence>
<dbReference type="PANTHER" id="PTHR46230:SF7">
    <property type="entry name" value="BOLA-LIKE PROTEIN 1"/>
    <property type="match status" value="1"/>
</dbReference>
<reference evidence="2 3" key="1">
    <citation type="journal article" date="2023" name="Elife">
        <title>Identification of key yeast species and microbe-microbe interactions impacting larval growth of Drosophila in the wild.</title>
        <authorList>
            <person name="Mure A."/>
            <person name="Sugiura Y."/>
            <person name="Maeda R."/>
            <person name="Honda K."/>
            <person name="Sakurai N."/>
            <person name="Takahashi Y."/>
            <person name="Watada M."/>
            <person name="Katoh T."/>
            <person name="Gotoh A."/>
            <person name="Gotoh Y."/>
            <person name="Taniguchi I."/>
            <person name="Nakamura K."/>
            <person name="Hayashi T."/>
            <person name="Katayama T."/>
            <person name="Uemura T."/>
            <person name="Hattori Y."/>
        </authorList>
    </citation>
    <scope>NUCLEOTIDE SEQUENCE [LARGE SCALE GENOMIC DNA]</scope>
    <source>
        <strain evidence="2 3">PK-24</strain>
    </source>
</reference>
<comment type="caution">
    <text evidence="2">The sequence shown here is derived from an EMBL/GenBank/DDBJ whole genome shotgun (WGS) entry which is preliminary data.</text>
</comment>
<evidence type="ECO:0000313" key="2">
    <source>
        <dbReference type="EMBL" id="GMM44050.1"/>
    </source>
</evidence>
<dbReference type="EMBL" id="BTGB01000001">
    <property type="protein sequence ID" value="GMM44050.1"/>
    <property type="molecule type" value="Genomic_DNA"/>
</dbReference>
<dbReference type="AlphaFoldDB" id="A0AAV5QY15"/>
<dbReference type="SUPFAM" id="SSF82657">
    <property type="entry name" value="BolA-like"/>
    <property type="match status" value="1"/>
</dbReference>
<keyword evidence="3" id="KW-1185">Reference proteome</keyword>
<gene>
    <name evidence="2" type="ORF">DAPK24_006250</name>
</gene>
<dbReference type="InterPro" id="IPR036065">
    <property type="entry name" value="BolA-like_sf"/>
</dbReference>
<dbReference type="Proteomes" id="UP001378960">
    <property type="component" value="Unassembled WGS sequence"/>
</dbReference>
<dbReference type="PIRSF" id="PIRSF003113">
    <property type="entry name" value="BolA"/>
    <property type="match status" value="1"/>
</dbReference>
<protein>
    <submittedName>
        <fullName evidence="2">Bol1 protein</fullName>
    </submittedName>
</protein>
<proteinExistence type="inferred from homology"/>
<accession>A0AAV5QY15</accession>
<dbReference type="Gene3D" id="3.30.300.90">
    <property type="entry name" value="BolA-like"/>
    <property type="match status" value="1"/>
</dbReference>
<dbReference type="GO" id="GO:0044572">
    <property type="term" value="P:[4Fe-4S] cluster assembly"/>
    <property type="evidence" value="ECO:0007669"/>
    <property type="project" value="TreeGrafter"/>
</dbReference>
<dbReference type="PANTHER" id="PTHR46230">
    <property type="match status" value="1"/>
</dbReference>
<sequence length="114" mass="13061">MRISLRAMQSCGLKTPPPYNCGPIESKIRERLNSKLNPNKLEIRNDSWKHAHHSGMKGASNTVESHFHVTIISKEFENMKSLARHRLVFGILKEEIPDIHGFQIVCKTPEEESK</sequence>
<comment type="similarity">
    <text evidence="1">Belongs to the BolA/IbaG family.</text>
</comment>
<dbReference type="InterPro" id="IPR002634">
    <property type="entry name" value="BolA"/>
</dbReference>
<name>A0AAV5QY15_PICKL</name>
<evidence type="ECO:0000313" key="3">
    <source>
        <dbReference type="Proteomes" id="UP001378960"/>
    </source>
</evidence>
<organism evidence="2 3">
    <name type="scientific">Pichia kluyveri</name>
    <name type="common">Yeast</name>
    <dbReference type="NCBI Taxonomy" id="36015"/>
    <lineage>
        <taxon>Eukaryota</taxon>
        <taxon>Fungi</taxon>
        <taxon>Dikarya</taxon>
        <taxon>Ascomycota</taxon>
        <taxon>Saccharomycotina</taxon>
        <taxon>Pichiomycetes</taxon>
        <taxon>Pichiales</taxon>
        <taxon>Pichiaceae</taxon>
        <taxon>Pichia</taxon>
    </lineage>
</organism>
<dbReference type="Pfam" id="PF01722">
    <property type="entry name" value="BolA"/>
    <property type="match status" value="1"/>
</dbReference>
<dbReference type="GO" id="GO:0005759">
    <property type="term" value="C:mitochondrial matrix"/>
    <property type="evidence" value="ECO:0007669"/>
    <property type="project" value="TreeGrafter"/>
</dbReference>